<protein>
    <submittedName>
        <fullName evidence="1">Uncharacterized protein</fullName>
    </submittedName>
</protein>
<dbReference type="EMBL" id="LAZR01009601">
    <property type="protein sequence ID" value="KKM71629.1"/>
    <property type="molecule type" value="Genomic_DNA"/>
</dbReference>
<organism evidence="1">
    <name type="scientific">marine sediment metagenome</name>
    <dbReference type="NCBI Taxonomy" id="412755"/>
    <lineage>
        <taxon>unclassified sequences</taxon>
        <taxon>metagenomes</taxon>
        <taxon>ecological metagenomes</taxon>
    </lineage>
</organism>
<reference evidence="1" key="1">
    <citation type="journal article" date="2015" name="Nature">
        <title>Complex archaea that bridge the gap between prokaryotes and eukaryotes.</title>
        <authorList>
            <person name="Spang A."/>
            <person name="Saw J.H."/>
            <person name="Jorgensen S.L."/>
            <person name="Zaremba-Niedzwiedzka K."/>
            <person name="Martijn J."/>
            <person name="Lind A.E."/>
            <person name="van Eijk R."/>
            <person name="Schleper C."/>
            <person name="Guy L."/>
            <person name="Ettema T.J."/>
        </authorList>
    </citation>
    <scope>NUCLEOTIDE SEQUENCE</scope>
</reference>
<name>A0A0F9JP96_9ZZZZ</name>
<proteinExistence type="predicted"/>
<accession>A0A0F9JP96</accession>
<sequence length="156" mass="15973">MQGFNIAEMGHIVNILPPIDITGGVDADVFSMENYGHATIIIQIGVSSAAFTKIIVEECTAIDGTGATGIAHAIYKEETALGDTLGARVAALAAGTTPSANDTIFYVIEIDARELSADSPFIQLSLTNGVNSVIASAVAILSGSRYGGDQSATAIV</sequence>
<dbReference type="AlphaFoldDB" id="A0A0F9JP96"/>
<evidence type="ECO:0000313" key="1">
    <source>
        <dbReference type="EMBL" id="KKM71629.1"/>
    </source>
</evidence>
<gene>
    <name evidence="1" type="ORF">LCGC14_1428710</name>
</gene>
<comment type="caution">
    <text evidence="1">The sequence shown here is derived from an EMBL/GenBank/DDBJ whole genome shotgun (WGS) entry which is preliminary data.</text>
</comment>